<proteinExistence type="predicted"/>
<protein>
    <submittedName>
        <fullName evidence="1">Uncharacterized protein</fullName>
    </submittedName>
</protein>
<evidence type="ECO:0000313" key="2">
    <source>
        <dbReference type="Proteomes" id="UP001210865"/>
    </source>
</evidence>
<name>A0ABY7NRB7_9SPHN</name>
<dbReference type="EMBL" id="CP115174">
    <property type="protein sequence ID" value="WBO24086.1"/>
    <property type="molecule type" value="Genomic_DNA"/>
</dbReference>
<organism evidence="1 2">
    <name type="scientific">Sphingomonas abietis</name>
    <dbReference type="NCBI Taxonomy" id="3012344"/>
    <lineage>
        <taxon>Bacteria</taxon>
        <taxon>Pseudomonadati</taxon>
        <taxon>Pseudomonadota</taxon>
        <taxon>Alphaproteobacteria</taxon>
        <taxon>Sphingomonadales</taxon>
        <taxon>Sphingomonadaceae</taxon>
        <taxon>Sphingomonas</taxon>
    </lineage>
</organism>
<reference evidence="1 2" key="1">
    <citation type="submission" date="2022-12" db="EMBL/GenBank/DDBJ databases">
        <title>Sphingomonas abieness sp. nov., an endophytic bacterium isolated from Abies koreana.</title>
        <authorList>
            <person name="Jiang L."/>
            <person name="Lee J."/>
        </authorList>
    </citation>
    <scope>NUCLEOTIDE SEQUENCE [LARGE SCALE GENOMIC DNA]</scope>
    <source>
        <strain evidence="2">PAMB 00755</strain>
    </source>
</reference>
<sequence length="81" mass="8754">MDLTQTQIPLSEAASQGSLAVALHFKLIATLHSIGKLDDGEVATVGQALIAELPGVQERFEAWTLLESLIPDFQRPERVNG</sequence>
<accession>A0ABY7NRB7</accession>
<dbReference type="Proteomes" id="UP001210865">
    <property type="component" value="Chromosome"/>
</dbReference>
<keyword evidence="2" id="KW-1185">Reference proteome</keyword>
<dbReference type="RefSeq" id="WP_270078715.1">
    <property type="nucleotide sequence ID" value="NZ_CP115174.1"/>
</dbReference>
<evidence type="ECO:0000313" key="1">
    <source>
        <dbReference type="EMBL" id="WBO24086.1"/>
    </source>
</evidence>
<gene>
    <name evidence="1" type="ORF">PBT88_08240</name>
</gene>